<dbReference type="Proteomes" id="UP000248557">
    <property type="component" value="Unassembled WGS sequence"/>
</dbReference>
<name>A0A328Q3T2_9EURY</name>
<evidence type="ECO:0000313" key="2">
    <source>
        <dbReference type="Proteomes" id="UP000248557"/>
    </source>
</evidence>
<reference evidence="1 2" key="1">
    <citation type="submission" date="2017-05" db="EMBL/GenBank/DDBJ databases">
        <title>Host range expansion of the Methanosphaera genus to humans and monogastric animals involves recent and extensive reduction in genome content.</title>
        <authorList>
            <person name="Hoedt E.C."/>
            <person name="Volmer J.G."/>
            <person name="Parks D.H."/>
            <person name="Rosewarne C.P."/>
            <person name="Denman S.E."/>
            <person name="Mcsweeney C.S."/>
            <person name="O Cuiv P."/>
            <person name="Hugenholtz P."/>
            <person name="Tyson G.W."/>
            <person name="Morrison M."/>
        </authorList>
    </citation>
    <scope>NUCLEOTIDE SEQUENCE [LARGE SCALE GENOMIC DNA]</scope>
    <source>
        <strain evidence="1 2">PA5</strain>
    </source>
</reference>
<proteinExistence type="predicted"/>
<protein>
    <submittedName>
        <fullName evidence="1">Uncharacterized protein</fullName>
    </submittedName>
</protein>
<accession>A0A328Q3T2</accession>
<evidence type="ECO:0000313" key="1">
    <source>
        <dbReference type="EMBL" id="RAP02967.1"/>
    </source>
</evidence>
<sequence length="130" mass="14485">MMDLCIYDAGKSIPGSYTEHGTYYGDDCHAIELALSHNSTAKDSIPDDPIHQRGNGIRSVIKKVITENGGEVLLASRNGYLYINSRGEYEYNLGGVITGTLITLRLKPNRVPQIMDQSELQFSNPYVYKK</sequence>
<gene>
    <name evidence="1" type="ORF">CA615_04705</name>
</gene>
<dbReference type="AlphaFoldDB" id="A0A328Q3T2"/>
<dbReference type="EMBL" id="NGJK01000059">
    <property type="protein sequence ID" value="RAP02967.1"/>
    <property type="molecule type" value="Genomic_DNA"/>
</dbReference>
<organism evidence="1 2">
    <name type="scientific">Methanosphaera stadtmanae</name>
    <dbReference type="NCBI Taxonomy" id="2317"/>
    <lineage>
        <taxon>Archaea</taxon>
        <taxon>Methanobacteriati</taxon>
        <taxon>Methanobacteriota</taxon>
        <taxon>Methanomada group</taxon>
        <taxon>Methanobacteria</taxon>
        <taxon>Methanobacteriales</taxon>
        <taxon>Methanobacteriaceae</taxon>
        <taxon>Methanosphaera</taxon>
    </lineage>
</organism>
<comment type="caution">
    <text evidence="1">The sequence shown here is derived from an EMBL/GenBank/DDBJ whole genome shotgun (WGS) entry which is preliminary data.</text>
</comment>